<dbReference type="AlphaFoldDB" id="A0A3M5DPT7"/>
<feature type="domain" description="Histidine kinase/HSP90-like ATPase" evidence="12">
    <location>
        <begin position="45"/>
        <end position="202"/>
    </location>
</feature>
<keyword evidence="7 10" id="KW-0143">Chaperone</keyword>
<feature type="binding site" evidence="11">
    <location>
        <position position="103"/>
    </location>
    <ligand>
        <name>ATP</name>
        <dbReference type="ChEBI" id="CHEBI:30616"/>
    </ligand>
</feature>
<dbReference type="InterPro" id="IPR037196">
    <property type="entry name" value="HSP90_C"/>
</dbReference>
<gene>
    <name evidence="10" type="primary">htpG</name>
    <name evidence="13" type="ORF">ALP65_04165</name>
</gene>
<evidence type="ECO:0000313" key="14">
    <source>
        <dbReference type="Proteomes" id="UP000270834"/>
    </source>
</evidence>
<evidence type="ECO:0000259" key="12">
    <source>
        <dbReference type="SMART" id="SM00387"/>
    </source>
</evidence>
<dbReference type="PRINTS" id="PR00775">
    <property type="entry name" value="HEATSHOCK90"/>
</dbReference>
<feature type="binding site" evidence="11">
    <location>
        <position position="52"/>
    </location>
    <ligand>
        <name>ATP</name>
        <dbReference type="ChEBI" id="CHEBI:30616"/>
    </ligand>
</feature>
<dbReference type="InterPro" id="IPR020568">
    <property type="entry name" value="Ribosomal_Su5_D2-typ_SF"/>
</dbReference>
<dbReference type="FunFam" id="1.20.120.790:FF:000008">
    <property type="entry name" value="Chaperone protein HtpG"/>
    <property type="match status" value="1"/>
</dbReference>
<comment type="similarity">
    <text evidence="2 10">Belongs to the heat shock protein 90 family.</text>
</comment>
<evidence type="ECO:0000256" key="3">
    <source>
        <dbReference type="ARBA" id="ARBA00022490"/>
    </source>
</evidence>
<evidence type="ECO:0000256" key="5">
    <source>
        <dbReference type="ARBA" id="ARBA00022840"/>
    </source>
</evidence>
<dbReference type="GO" id="GO:0051082">
    <property type="term" value="F:unfolded protein binding"/>
    <property type="evidence" value="ECO:0007669"/>
    <property type="project" value="UniProtKB-UniRule"/>
</dbReference>
<dbReference type="InterPro" id="IPR003594">
    <property type="entry name" value="HATPase_dom"/>
</dbReference>
<feature type="binding site" evidence="11">
    <location>
        <begin position="140"/>
        <end position="145"/>
    </location>
    <ligand>
        <name>ATP</name>
        <dbReference type="ChEBI" id="CHEBI:30616"/>
    </ligand>
</feature>
<dbReference type="FunFam" id="3.30.230.80:FF:000002">
    <property type="entry name" value="Molecular chaperone HtpG"/>
    <property type="match status" value="1"/>
</dbReference>
<comment type="caution">
    <text evidence="10">Lacks conserved residue(s) required for the propagation of feature annotation.</text>
</comment>
<keyword evidence="5 10" id="KW-0067">ATP-binding</keyword>
<dbReference type="GO" id="GO:0016887">
    <property type="term" value="F:ATP hydrolysis activity"/>
    <property type="evidence" value="ECO:0007669"/>
    <property type="project" value="InterPro"/>
</dbReference>
<dbReference type="InterPro" id="IPR001404">
    <property type="entry name" value="Hsp90_fam"/>
</dbReference>
<evidence type="ECO:0000256" key="7">
    <source>
        <dbReference type="ARBA" id="ARBA00023186"/>
    </source>
</evidence>
<dbReference type="SMART" id="SM00387">
    <property type="entry name" value="HATPase_c"/>
    <property type="match status" value="1"/>
</dbReference>
<dbReference type="Gene3D" id="3.30.230.80">
    <property type="match status" value="1"/>
</dbReference>
<sequence length="649" mass="73372">MRRGTRLMSLMELGAMSVETQKETLGFQTEVKQLLHLMIHSLYSNKEIFLRELISNASDAADKLRFEALANPELLEGGAELKIRVSFDKEANTVTLEDNGIGMSREDVVTHLGTIAKSGTADFLKNLSGDQKKDSHLIGQFGVGFYSAFIVADKVDVYSRRAGQPASEGVHWSSKGEGEFDVATIDKPERGTRIVLHLKKGEEEFADGWRLRNVIKKYSDHIALPIELPKEFHGEEADKPAEPEWETVNRASALWTRPRAEVKDEEYQEFYKHVAHDFENPLSWSHNKVEGKLEYTSLLYVPGRAPFDLYHREAPRGLKLYVQRVFIMDQADEFLPLYLRFIKGVVDSNDLSLNVSREILQKDPVIDSMKSALTKRVLDMLEKLAKNEPEQYKTFWKNFGQVLKEGPAEDFGNKEKIAGLLRFASTGDDSGEQSVALADYIGRMKEGQDKIYYLTGESYSQVKNSPHLEVFRKKGIEVLLLTDRIDEWLMSYLPEFDGKQFVDVARGDLDLGSLDSEEDKKAQEEVAKSKEGLIERLKKVLDEQVSEVRVSHRLTDSPAILAIGEQDLGLQMRQILEASGQKVPDSKPIFEINPQHPLIEKLDAEPDEDRFGELSHILFDQAALAAGDSLKDPGAYVRRLNKLLVELSA</sequence>
<dbReference type="GO" id="GO:0005524">
    <property type="term" value="F:ATP binding"/>
    <property type="evidence" value="ECO:0007669"/>
    <property type="project" value="UniProtKB-UniRule"/>
</dbReference>
<comment type="function">
    <text evidence="8 10">Molecular chaperone. Has ATPase activity.</text>
</comment>
<evidence type="ECO:0000256" key="4">
    <source>
        <dbReference type="ARBA" id="ARBA00022741"/>
    </source>
</evidence>
<dbReference type="InterPro" id="IPR019805">
    <property type="entry name" value="Heat_shock_protein_90_CS"/>
</dbReference>
<feature type="binding site" evidence="11">
    <location>
        <position position="98"/>
    </location>
    <ligand>
        <name>ATP</name>
        <dbReference type="ChEBI" id="CHEBI:30616"/>
    </ligand>
</feature>
<accession>A0A3M5DPT7</accession>
<dbReference type="GO" id="GO:0005737">
    <property type="term" value="C:cytoplasm"/>
    <property type="evidence" value="ECO:0007669"/>
    <property type="project" value="UniProtKB-SubCell"/>
</dbReference>
<keyword evidence="3 10" id="KW-0963">Cytoplasm</keyword>
<evidence type="ECO:0000313" key="13">
    <source>
        <dbReference type="EMBL" id="RMS52032.1"/>
    </source>
</evidence>
<feature type="binding site" evidence="11">
    <location>
        <position position="117"/>
    </location>
    <ligand>
        <name>ATP</name>
        <dbReference type="ChEBI" id="CHEBI:30616"/>
    </ligand>
</feature>
<dbReference type="CDD" id="cd16927">
    <property type="entry name" value="HATPase_Hsp90-like"/>
    <property type="match status" value="1"/>
</dbReference>
<dbReference type="EMBL" id="RBSQ01000817">
    <property type="protein sequence ID" value="RMS52032.1"/>
    <property type="molecule type" value="Genomic_DNA"/>
</dbReference>
<dbReference type="Gene3D" id="3.30.565.10">
    <property type="entry name" value="Histidine kinase-like ATPase, C-terminal domain"/>
    <property type="match status" value="1"/>
</dbReference>
<feature type="region of interest" description="A; substrate-binding" evidence="10">
    <location>
        <begin position="1"/>
        <end position="357"/>
    </location>
</feature>
<protein>
    <recommendedName>
        <fullName evidence="9 10">Chaperone protein HtpG</fullName>
    </recommendedName>
    <alternativeName>
        <fullName evidence="10">Heat shock protein HtpG</fullName>
    </alternativeName>
    <alternativeName>
        <fullName evidence="10">High temperature protein G</fullName>
    </alternativeName>
</protein>
<comment type="subcellular location">
    <subcellularLocation>
        <location evidence="1 10">Cytoplasm</location>
    </subcellularLocation>
</comment>
<feature type="binding site" evidence="11">
    <location>
        <position position="357"/>
    </location>
    <ligand>
        <name>ATP</name>
        <dbReference type="ChEBI" id="CHEBI:30616"/>
    </ligand>
</feature>
<evidence type="ECO:0000256" key="2">
    <source>
        <dbReference type="ARBA" id="ARBA00008239"/>
    </source>
</evidence>
<evidence type="ECO:0000256" key="8">
    <source>
        <dbReference type="ARBA" id="ARBA00058590"/>
    </source>
</evidence>
<dbReference type="SUPFAM" id="SSF110942">
    <property type="entry name" value="HSP90 C-terminal domain"/>
    <property type="match status" value="1"/>
</dbReference>
<name>A0A3M5DPT7_PSEAI</name>
<dbReference type="GO" id="GO:0140662">
    <property type="term" value="F:ATP-dependent protein folding chaperone"/>
    <property type="evidence" value="ECO:0007669"/>
    <property type="project" value="InterPro"/>
</dbReference>
<dbReference type="InterPro" id="IPR020575">
    <property type="entry name" value="Hsp90_N"/>
</dbReference>
<organism evidence="13 14">
    <name type="scientific">Pseudomonas aeruginosa</name>
    <dbReference type="NCBI Taxonomy" id="287"/>
    <lineage>
        <taxon>Bacteria</taxon>
        <taxon>Pseudomonadati</taxon>
        <taxon>Pseudomonadota</taxon>
        <taxon>Gammaproteobacteria</taxon>
        <taxon>Pseudomonadales</taxon>
        <taxon>Pseudomonadaceae</taxon>
        <taxon>Pseudomonas</taxon>
    </lineage>
</organism>
<evidence type="ECO:0000256" key="1">
    <source>
        <dbReference type="ARBA" id="ARBA00004496"/>
    </source>
</evidence>
<feature type="binding site" evidence="11">
    <location>
        <position position="56"/>
    </location>
    <ligand>
        <name>ATP</name>
        <dbReference type="ChEBI" id="CHEBI:30616"/>
    </ligand>
</feature>
<keyword evidence="6 10" id="KW-0346">Stress response</keyword>
<dbReference type="Pfam" id="PF13589">
    <property type="entry name" value="HATPase_c_3"/>
    <property type="match status" value="1"/>
</dbReference>
<evidence type="ECO:0000256" key="6">
    <source>
        <dbReference type="ARBA" id="ARBA00023016"/>
    </source>
</evidence>
<dbReference type="SUPFAM" id="SSF55874">
    <property type="entry name" value="ATPase domain of HSP90 chaperone/DNA topoisomerase II/histidine kinase"/>
    <property type="match status" value="1"/>
</dbReference>
<proteinExistence type="inferred from homology"/>
<feature type="binding site" evidence="11">
    <location>
        <position position="192"/>
    </location>
    <ligand>
        <name>ATP</name>
        <dbReference type="ChEBI" id="CHEBI:30616"/>
    </ligand>
</feature>
<feature type="binding site" evidence="11">
    <location>
        <begin position="118"/>
        <end position="119"/>
    </location>
    <ligand>
        <name>ATP</name>
        <dbReference type="ChEBI" id="CHEBI:30616"/>
    </ligand>
</feature>
<dbReference type="Proteomes" id="UP000270834">
    <property type="component" value="Unassembled WGS sequence"/>
</dbReference>
<dbReference type="Gene3D" id="1.20.120.790">
    <property type="entry name" value="Heat shock protein 90, C-terminal domain"/>
    <property type="match status" value="1"/>
</dbReference>
<dbReference type="InterPro" id="IPR036890">
    <property type="entry name" value="HATPase_C_sf"/>
</dbReference>
<evidence type="ECO:0000256" key="9">
    <source>
        <dbReference type="ARBA" id="ARBA00070675"/>
    </source>
</evidence>
<dbReference type="FunFam" id="3.30.565.10:FF:000009">
    <property type="entry name" value="Molecular chaperone HtpG"/>
    <property type="match status" value="1"/>
</dbReference>
<dbReference type="PROSITE" id="PS00298">
    <property type="entry name" value="HSP90"/>
    <property type="match status" value="1"/>
</dbReference>
<dbReference type="Gene3D" id="3.40.50.11260">
    <property type="match status" value="1"/>
</dbReference>
<reference evidence="13 14" key="1">
    <citation type="submission" date="2018-08" db="EMBL/GenBank/DDBJ databases">
        <title>Recombination of ecologically and evolutionarily significant loci maintains genetic cohesion in the Pseudomonas syringae species complex.</title>
        <authorList>
            <person name="Dillon M."/>
            <person name="Thakur S."/>
            <person name="Almeida R.N.D."/>
            <person name="Weir B.S."/>
            <person name="Guttman D.S."/>
        </authorList>
    </citation>
    <scope>NUCLEOTIDE SEQUENCE [LARGE SCALE GENOMIC DNA]</scope>
    <source>
        <strain evidence="13 14">ICMP 7846</strain>
    </source>
</reference>
<dbReference type="PIRSF" id="PIRSF002583">
    <property type="entry name" value="Hsp90"/>
    <property type="match status" value="1"/>
</dbReference>
<feature type="region of interest" description="C" evidence="10">
    <location>
        <begin position="575"/>
        <end position="649"/>
    </location>
</feature>
<dbReference type="Pfam" id="PF00183">
    <property type="entry name" value="HSP90"/>
    <property type="match status" value="1"/>
</dbReference>
<dbReference type="HAMAP" id="MF_00505">
    <property type="entry name" value="HSP90"/>
    <property type="match status" value="1"/>
</dbReference>
<comment type="caution">
    <text evidence="13">The sequence shown here is derived from an EMBL/GenBank/DDBJ whole genome shotgun (WGS) entry which is preliminary data.</text>
</comment>
<comment type="subunit">
    <text evidence="10">Homodimer.</text>
</comment>
<dbReference type="PANTHER" id="PTHR11528">
    <property type="entry name" value="HEAT SHOCK PROTEIN 90 FAMILY MEMBER"/>
    <property type="match status" value="1"/>
</dbReference>
<evidence type="ECO:0000256" key="10">
    <source>
        <dbReference type="HAMAP-Rule" id="MF_00505"/>
    </source>
</evidence>
<dbReference type="FunFam" id="3.40.50.11260:FF:000002">
    <property type="entry name" value="Molecular chaperone HtpG"/>
    <property type="match status" value="1"/>
</dbReference>
<evidence type="ECO:0000256" key="11">
    <source>
        <dbReference type="PIRSR" id="PIRSR002583-1"/>
    </source>
</evidence>
<keyword evidence="4 10" id="KW-0547">Nucleotide-binding</keyword>
<dbReference type="NCBIfam" id="NF003555">
    <property type="entry name" value="PRK05218.1"/>
    <property type="match status" value="1"/>
</dbReference>
<dbReference type="SUPFAM" id="SSF54211">
    <property type="entry name" value="Ribosomal protein S5 domain 2-like"/>
    <property type="match status" value="1"/>
</dbReference>